<keyword evidence="6" id="KW-0833">Ubl conjugation pathway</keyword>
<dbReference type="PROSITE" id="PS50089">
    <property type="entry name" value="ZF_RING_2"/>
    <property type="match status" value="1"/>
</dbReference>
<dbReference type="GO" id="GO:0005737">
    <property type="term" value="C:cytoplasm"/>
    <property type="evidence" value="ECO:0007669"/>
    <property type="project" value="TreeGrafter"/>
</dbReference>
<dbReference type="InterPro" id="IPR001870">
    <property type="entry name" value="B30.2/SPRY"/>
</dbReference>
<dbReference type="RefSeq" id="XP_017026349.1">
    <property type="nucleotide sequence ID" value="XM_017170860.3"/>
</dbReference>
<evidence type="ECO:0000256" key="4">
    <source>
        <dbReference type="ARBA" id="ARBA00022723"/>
    </source>
</evidence>
<feature type="domain" description="B30.2/SPRY" evidence="10">
    <location>
        <begin position="73"/>
        <end position="252"/>
    </location>
</feature>
<evidence type="ECO:0000256" key="2">
    <source>
        <dbReference type="ARBA" id="ARBA00012483"/>
    </source>
</evidence>
<dbReference type="SUPFAM" id="SSF57850">
    <property type="entry name" value="RING/U-box"/>
    <property type="match status" value="1"/>
</dbReference>
<dbReference type="InterPro" id="IPR013083">
    <property type="entry name" value="Znf_RING/FYVE/PHD"/>
</dbReference>
<keyword evidence="11" id="KW-1185">Reference proteome</keyword>
<dbReference type="InterPro" id="IPR045129">
    <property type="entry name" value="RNF123/RKP/RSPRY1"/>
</dbReference>
<keyword evidence="7" id="KW-0862">Zinc</keyword>
<keyword evidence="5 8" id="KW-0863">Zinc-finger</keyword>
<keyword evidence="3" id="KW-0808">Transferase</keyword>
<dbReference type="Pfam" id="PF13920">
    <property type="entry name" value="zf-C3HC4_3"/>
    <property type="match status" value="1"/>
</dbReference>
<dbReference type="GO" id="GO:0016567">
    <property type="term" value="P:protein ubiquitination"/>
    <property type="evidence" value="ECO:0007669"/>
    <property type="project" value="UniProtKB-ARBA"/>
</dbReference>
<dbReference type="PROSITE" id="PS50188">
    <property type="entry name" value="B302_SPRY"/>
    <property type="match status" value="1"/>
</dbReference>
<dbReference type="InterPro" id="IPR013320">
    <property type="entry name" value="ConA-like_dom_sf"/>
</dbReference>
<evidence type="ECO:0000259" key="9">
    <source>
        <dbReference type="PROSITE" id="PS50089"/>
    </source>
</evidence>
<dbReference type="FunFam" id="2.60.120.920:FF:000064">
    <property type="entry name" value="AGAP009295-PA-like protein"/>
    <property type="match status" value="1"/>
</dbReference>
<dbReference type="FunFam" id="3.30.40.10:FF:000133">
    <property type="entry name" value="E3 ubiquitin-protein ligase RNF123"/>
    <property type="match status" value="1"/>
</dbReference>
<dbReference type="EC" id="2.3.2.27" evidence="2"/>
<evidence type="ECO:0000256" key="8">
    <source>
        <dbReference type="PROSITE-ProRule" id="PRU00175"/>
    </source>
</evidence>
<evidence type="ECO:0000313" key="11">
    <source>
        <dbReference type="Proteomes" id="UP001652661"/>
    </source>
</evidence>
<sequence>MSISKLFVKVFNEDIFEQLEQDPLYSDLDDDLEANCSTVPETKLAKLSELSVTKQMTIVRSWLDDKFQQIQTDSNEEIRRLYMETENRIGPDLIIFDVDYTTTVRVSSDRLALRSQGSFNTVRANCCVYGGRWMYEIHLHTKGVMQIGWASNSCQFNENSGVGDTKWSYSYDGSKQQIWHISTKKYGDKWQIGDVIGVTIDVDRELIEYYRNGRSMGVAFNKLQKGPGISFFAAISLGYTQGIEANFGNRPFMYPVAGFQPLMARPILKLRRANLLMNYLVNLAGIFSKYNAQAAATPPSETEARVSTKKTVYCIFATLLIEKFTYEIFDSYIIEDVLLSRIYGMTTLAAEKENRHSVLQGLLSLFWNYMEGDEIKFVLRKLVNGLLGTFTHTIQGLNFEKHRQALEMLHCLCLHEQTRKYLLEHKLFKKHCIAFFLYIHPLEFYIMEELLPDSMAWTEGIDGPKDKYLTVVDKVRKVTEPLYVAQKDLLSTLLINTDGTPESPSSRSIFLTKLRRYVFDLSMEQRPFHAFFFMQSSIQHPLDAPVALAFVCILIDQVRTMFKEEMPSKIVEVNSDYFIDGSLDYMHFDRVGGVLSHLRKVHRGDIDARLGADRTQEIYDDDRQNLRGNEADTTLYLLGENINNVAVVGHAQGGNNTTTYTHYLNPRANGPPAVSTTPGNADMESSLCELLDLAIIFYYSAGHKYIVKIASVRDEIAALNEMLKETKYYREDIERKLVALEQHATVCMNENHQHVMGELRSKFSQRQNVFATRSISLSRKQIWLRGVALNGHRRSLLIWLLERMLRTLTSASSTGSLFSFVPEVYVNTLPILLDAVMDFSHHDLRTQFEASDAECGVNSAAEFLGQHSADPRIVLASCKDSLLQALGTLTCHKSGVRALERTSKRAQNALVRALLRPYENRAWGQSNWLLLRFWMGEGYAYKDSRLPSVWQGGSVPLHQGLCRSRSKNETHTGLLHNVAPANPSKHFQRLIGARLVEDEPFATAFLNSVLSQLNWAFSEFILLLQEIQNTAQRQENTLFEPKQLRICSMCFELTVSLMRCLEMIITVAPEVVTDDSRPNSDLLLNRICQLISQVLSRVTVPPGCFQFVVDMCSADLNAVTHYPIITAALGILLALMQEELENEMTPQIVTRVSRAFLTDPSFQFATLEFALGEIRTPLLEQKNIPRGNFDPSARPHIDPLTNDVRVPLPNNSKRIRADPPILKFALNDFPSHVSTVEVDNVRRLIESLRVKQTLLSDITLPSEDSLCPICCAKPITAVFTPCRHQSCSDCIMQHMMNSKVCFYCKTTIQTIETLDGTLIYSSDEVVPSPVPERA</sequence>
<dbReference type="GO" id="GO:0051603">
    <property type="term" value="P:proteolysis involved in protein catabolic process"/>
    <property type="evidence" value="ECO:0007669"/>
    <property type="project" value="TreeGrafter"/>
</dbReference>
<dbReference type="OrthoDB" id="258495at2759"/>
<evidence type="ECO:0000256" key="7">
    <source>
        <dbReference type="ARBA" id="ARBA00022833"/>
    </source>
</evidence>
<comment type="catalytic activity">
    <reaction evidence="1">
        <text>S-ubiquitinyl-[E2 ubiquitin-conjugating enzyme]-L-cysteine + [acceptor protein]-L-lysine = [E2 ubiquitin-conjugating enzyme]-L-cysteine + N(6)-ubiquitinyl-[acceptor protein]-L-lysine.</text>
        <dbReference type="EC" id="2.3.2.27"/>
    </reaction>
</comment>
<dbReference type="InterPro" id="IPR003877">
    <property type="entry name" value="SPRY_dom"/>
</dbReference>
<dbReference type="Gene3D" id="2.60.120.920">
    <property type="match status" value="1"/>
</dbReference>
<dbReference type="Pfam" id="PF00622">
    <property type="entry name" value="SPRY"/>
    <property type="match status" value="1"/>
</dbReference>
<dbReference type="InterPro" id="IPR001841">
    <property type="entry name" value="Znf_RING"/>
</dbReference>
<dbReference type="GO" id="GO:0008270">
    <property type="term" value="F:zinc ion binding"/>
    <property type="evidence" value="ECO:0007669"/>
    <property type="project" value="UniProtKB-KW"/>
</dbReference>
<evidence type="ECO:0000259" key="10">
    <source>
        <dbReference type="PROSITE" id="PS50188"/>
    </source>
</evidence>
<dbReference type="PANTHER" id="PTHR13363:SF5">
    <property type="entry name" value="E3 UBIQUITIN-PROTEIN LIGASE RNF123"/>
    <property type="match status" value="1"/>
</dbReference>
<dbReference type="InterPro" id="IPR057987">
    <property type="entry name" value="TPR_RNF123/RKP"/>
</dbReference>
<name>A0A6P4ISD5_DROKI</name>
<dbReference type="Pfam" id="PF25576">
    <property type="entry name" value="TPR_RNF123"/>
    <property type="match status" value="1"/>
</dbReference>
<gene>
    <name evidence="12" type="primary">Kpc1</name>
</gene>
<dbReference type="PANTHER" id="PTHR13363">
    <property type="entry name" value="RING FINGER AND SRY DOMAIN-CONTAINING"/>
    <property type="match status" value="1"/>
</dbReference>
<keyword evidence="4" id="KW-0479">Metal-binding</keyword>
<dbReference type="Proteomes" id="UP001652661">
    <property type="component" value="Chromosome 3R"/>
</dbReference>
<organism evidence="11 12">
    <name type="scientific">Drosophila kikkawai</name>
    <name type="common">Fruit fly</name>
    <dbReference type="NCBI Taxonomy" id="30033"/>
    <lineage>
        <taxon>Eukaryota</taxon>
        <taxon>Metazoa</taxon>
        <taxon>Ecdysozoa</taxon>
        <taxon>Arthropoda</taxon>
        <taxon>Hexapoda</taxon>
        <taxon>Insecta</taxon>
        <taxon>Pterygota</taxon>
        <taxon>Neoptera</taxon>
        <taxon>Endopterygota</taxon>
        <taxon>Diptera</taxon>
        <taxon>Brachycera</taxon>
        <taxon>Muscomorpha</taxon>
        <taxon>Ephydroidea</taxon>
        <taxon>Drosophilidae</taxon>
        <taxon>Drosophila</taxon>
        <taxon>Sophophora</taxon>
    </lineage>
</organism>
<evidence type="ECO:0000256" key="5">
    <source>
        <dbReference type="ARBA" id="ARBA00022771"/>
    </source>
</evidence>
<dbReference type="SUPFAM" id="SSF49899">
    <property type="entry name" value="Concanavalin A-like lectins/glucanases"/>
    <property type="match status" value="1"/>
</dbReference>
<dbReference type="GO" id="GO:0061630">
    <property type="term" value="F:ubiquitin protein ligase activity"/>
    <property type="evidence" value="ECO:0007669"/>
    <property type="project" value="UniProtKB-EC"/>
</dbReference>
<evidence type="ECO:0000256" key="1">
    <source>
        <dbReference type="ARBA" id="ARBA00000900"/>
    </source>
</evidence>
<dbReference type="SMART" id="SM00449">
    <property type="entry name" value="SPRY"/>
    <property type="match status" value="1"/>
</dbReference>
<dbReference type="CDD" id="cd16541">
    <property type="entry name" value="RING-HC_RNF123"/>
    <property type="match status" value="1"/>
</dbReference>
<evidence type="ECO:0000256" key="3">
    <source>
        <dbReference type="ARBA" id="ARBA00022679"/>
    </source>
</evidence>
<dbReference type="InterPro" id="IPR043136">
    <property type="entry name" value="B30.2/SPRY_sf"/>
</dbReference>
<evidence type="ECO:0000256" key="6">
    <source>
        <dbReference type="ARBA" id="ARBA00022786"/>
    </source>
</evidence>
<reference evidence="12" key="1">
    <citation type="submission" date="2025-08" db="UniProtKB">
        <authorList>
            <consortium name="RefSeq"/>
        </authorList>
    </citation>
    <scope>IDENTIFICATION</scope>
    <source>
        <strain evidence="12">14028-0561.14</strain>
        <tissue evidence="12">Whole fly</tissue>
    </source>
</reference>
<proteinExistence type="predicted"/>
<accession>A0A6P4ISD5</accession>
<protein>
    <recommendedName>
        <fullName evidence="2">RING-type E3 ubiquitin transferase</fullName>
        <ecNumber evidence="2">2.3.2.27</ecNumber>
    </recommendedName>
</protein>
<dbReference type="Gene3D" id="3.30.40.10">
    <property type="entry name" value="Zinc/RING finger domain, C3HC4 (zinc finger)"/>
    <property type="match status" value="1"/>
</dbReference>
<evidence type="ECO:0000313" key="12">
    <source>
        <dbReference type="RefSeq" id="XP_017026349.1"/>
    </source>
</evidence>
<feature type="domain" description="RING-type" evidence="9">
    <location>
        <begin position="1267"/>
        <end position="1305"/>
    </location>
</feature>